<feature type="compositionally biased region" description="Basic and acidic residues" evidence="1">
    <location>
        <begin position="116"/>
        <end position="125"/>
    </location>
</feature>
<feature type="compositionally biased region" description="Low complexity" evidence="1">
    <location>
        <begin position="154"/>
        <end position="168"/>
    </location>
</feature>
<feature type="region of interest" description="Disordered" evidence="1">
    <location>
        <begin position="1"/>
        <end position="125"/>
    </location>
</feature>
<proteinExistence type="predicted"/>
<organism evidence="2 3">
    <name type="scientific">Blyttiomyces helicus</name>
    <dbReference type="NCBI Taxonomy" id="388810"/>
    <lineage>
        <taxon>Eukaryota</taxon>
        <taxon>Fungi</taxon>
        <taxon>Fungi incertae sedis</taxon>
        <taxon>Chytridiomycota</taxon>
        <taxon>Chytridiomycota incertae sedis</taxon>
        <taxon>Chytridiomycetes</taxon>
        <taxon>Chytridiomycetes incertae sedis</taxon>
        <taxon>Blyttiomyces</taxon>
    </lineage>
</organism>
<feature type="region of interest" description="Disordered" evidence="1">
    <location>
        <begin position="154"/>
        <end position="216"/>
    </location>
</feature>
<evidence type="ECO:0000256" key="1">
    <source>
        <dbReference type="SAM" id="MobiDB-lite"/>
    </source>
</evidence>
<evidence type="ECO:0000313" key="2">
    <source>
        <dbReference type="EMBL" id="RKO83496.1"/>
    </source>
</evidence>
<dbReference type="Proteomes" id="UP000269721">
    <property type="component" value="Unassembled WGS sequence"/>
</dbReference>
<keyword evidence="3" id="KW-1185">Reference proteome</keyword>
<reference evidence="3" key="1">
    <citation type="journal article" date="2018" name="Nat. Microbiol.">
        <title>Leveraging single-cell genomics to expand the fungal tree of life.</title>
        <authorList>
            <person name="Ahrendt S.R."/>
            <person name="Quandt C.A."/>
            <person name="Ciobanu D."/>
            <person name="Clum A."/>
            <person name="Salamov A."/>
            <person name="Andreopoulos B."/>
            <person name="Cheng J.F."/>
            <person name="Woyke T."/>
            <person name="Pelin A."/>
            <person name="Henrissat B."/>
            <person name="Reynolds N.K."/>
            <person name="Benny G.L."/>
            <person name="Smith M.E."/>
            <person name="James T.Y."/>
            <person name="Grigoriev I.V."/>
        </authorList>
    </citation>
    <scope>NUCLEOTIDE SEQUENCE [LARGE SCALE GENOMIC DNA]</scope>
</reference>
<sequence length="296" mass="30736">MSAANDKRASRLPEKQPPDAARTQQKVPGPQPNQAPAAKLASPSTPTASASRPGSAAAAAAGKQPAPAQASADEISRRKIAYTQGLLKEGQDLKERQDKERKQEERRAEMAVGMQRRAERDEEVVPKEVKKAILEVVLDREQLAAARNAVAAKLGSGSSLAGPSSPHPATEEEAKKDMRIFDGEPKPSSAKADKRKSGFLGFGKKSTDNLAPDAPQAEGAIGVTVIASEPAPVVEPSPSPKKAAPVGGVAMPVVSSDLEAVVRRKHQSGPAGGAFPVSTAHPVVAVTETANVDANV</sequence>
<feature type="compositionally biased region" description="Basic and acidic residues" evidence="1">
    <location>
        <begin position="89"/>
        <end position="109"/>
    </location>
</feature>
<dbReference type="EMBL" id="ML001171">
    <property type="protein sequence ID" value="RKO83496.1"/>
    <property type="molecule type" value="Genomic_DNA"/>
</dbReference>
<feature type="compositionally biased region" description="Low complexity" evidence="1">
    <location>
        <begin position="35"/>
        <end position="72"/>
    </location>
</feature>
<feature type="compositionally biased region" description="Basic and acidic residues" evidence="1">
    <location>
        <begin position="169"/>
        <end position="196"/>
    </location>
</feature>
<feature type="non-terminal residue" evidence="2">
    <location>
        <position position="296"/>
    </location>
</feature>
<protein>
    <submittedName>
        <fullName evidence="2">Uncharacterized protein</fullName>
    </submittedName>
</protein>
<evidence type="ECO:0000313" key="3">
    <source>
        <dbReference type="Proteomes" id="UP000269721"/>
    </source>
</evidence>
<accession>A0A4P9W0E9</accession>
<gene>
    <name evidence="2" type="ORF">BDK51DRAFT_47421</name>
</gene>
<dbReference type="AlphaFoldDB" id="A0A4P9W0E9"/>
<feature type="compositionally biased region" description="Basic and acidic residues" evidence="1">
    <location>
        <begin position="1"/>
        <end position="17"/>
    </location>
</feature>
<name>A0A4P9W0E9_9FUNG</name>